<evidence type="ECO:0000313" key="2">
    <source>
        <dbReference type="EMBL" id="PQJ79273.1"/>
    </source>
</evidence>
<evidence type="ECO:0000256" key="1">
    <source>
        <dbReference type="SAM" id="Phobius"/>
    </source>
</evidence>
<evidence type="ECO:0000313" key="3">
    <source>
        <dbReference type="Proteomes" id="UP000238882"/>
    </source>
</evidence>
<dbReference type="Proteomes" id="UP000238882">
    <property type="component" value="Unassembled WGS sequence"/>
</dbReference>
<dbReference type="RefSeq" id="WP_105015872.1">
    <property type="nucleotide sequence ID" value="NZ_MSCN01000001.1"/>
</dbReference>
<organism evidence="2 3">
    <name type="scientific">Polaribacter porphyrae</name>
    <dbReference type="NCBI Taxonomy" id="1137780"/>
    <lineage>
        <taxon>Bacteria</taxon>
        <taxon>Pseudomonadati</taxon>
        <taxon>Bacteroidota</taxon>
        <taxon>Flavobacteriia</taxon>
        <taxon>Flavobacteriales</taxon>
        <taxon>Flavobacteriaceae</taxon>
    </lineage>
</organism>
<keyword evidence="3" id="KW-1185">Reference proteome</keyword>
<keyword evidence="1" id="KW-1133">Transmembrane helix</keyword>
<name>A0A2S7WNV8_9FLAO</name>
<comment type="caution">
    <text evidence="2">The sequence shown here is derived from an EMBL/GenBank/DDBJ whole genome shotgun (WGS) entry which is preliminary data.</text>
</comment>
<dbReference type="EMBL" id="MSCN01000001">
    <property type="protein sequence ID" value="PQJ79273.1"/>
    <property type="molecule type" value="Genomic_DNA"/>
</dbReference>
<keyword evidence="1" id="KW-0472">Membrane</keyword>
<keyword evidence="1" id="KW-0812">Transmembrane</keyword>
<feature type="transmembrane region" description="Helical" evidence="1">
    <location>
        <begin position="12"/>
        <end position="32"/>
    </location>
</feature>
<gene>
    <name evidence="2" type="ORF">BTO18_08850</name>
</gene>
<protein>
    <submittedName>
        <fullName evidence="2">Uncharacterized protein</fullName>
    </submittedName>
</protein>
<dbReference type="AlphaFoldDB" id="A0A2S7WNV8"/>
<reference evidence="2 3" key="1">
    <citation type="submission" date="2016-12" db="EMBL/GenBank/DDBJ databases">
        <title>Trade-off between light-utilization and light-protection in marine flavobacteria.</title>
        <authorList>
            <person name="Kumagai Y."/>
            <person name="Yoshizawa S."/>
            <person name="Kogure K."/>
            <person name="Iwasaki W."/>
        </authorList>
    </citation>
    <scope>NUCLEOTIDE SEQUENCE [LARGE SCALE GENOMIC DNA]</scope>
    <source>
        <strain evidence="2 3">NBRC 108759</strain>
    </source>
</reference>
<accession>A0A2S7WNV8</accession>
<sequence length="185" mass="21533">MKKKRKKKIQADKIIAISAMLVSLLTLILFVYQISLQHNESRLSVAPRISFSQEYGTRIENIISSQDTISNKFIIYNIFLENKGLGPAILKSVDFLYQDKKIEIESFIQKNQKFRNLLKIDEITSFSDGAILSKNEKVKLFELSVKKIDEHQFYNLANIKKLEELIEISVVYESLYEEVYKKSSK</sequence>
<dbReference type="OrthoDB" id="1492993at2"/>
<proteinExistence type="predicted"/>